<dbReference type="SMART" id="SM00347">
    <property type="entry name" value="HTH_MARR"/>
    <property type="match status" value="1"/>
</dbReference>
<gene>
    <name evidence="5" type="ORF">FOY91_03400</name>
</gene>
<dbReference type="PROSITE" id="PS50995">
    <property type="entry name" value="HTH_MARR_2"/>
    <property type="match status" value="1"/>
</dbReference>
<accession>A0A558RBN4</accession>
<dbReference type="GO" id="GO:0003700">
    <property type="term" value="F:DNA-binding transcription factor activity"/>
    <property type="evidence" value="ECO:0007669"/>
    <property type="project" value="InterPro"/>
</dbReference>
<dbReference type="InterPro" id="IPR000835">
    <property type="entry name" value="HTH_MarR-typ"/>
</dbReference>
<dbReference type="PANTHER" id="PTHR42756">
    <property type="entry name" value="TRANSCRIPTIONAL REGULATOR, MARR"/>
    <property type="match status" value="1"/>
</dbReference>
<proteinExistence type="predicted"/>
<sequence length="157" mass="17398">MAATRTIGMRLTWIARMLRTRFDARARSIGLTRAQWRMIVTIHLAEGATQKHLAQQLEISSVTAGRILDRLVAVGCVERRADPVDRRANRVYLTSVAVPLMEVLGALGAEEEQLMTRGLSPEEIATFSALLQRVVENIQAGPALEAADDEDDFEKTL</sequence>
<dbReference type="SUPFAM" id="SSF46785">
    <property type="entry name" value="Winged helix' DNA-binding domain"/>
    <property type="match status" value="1"/>
</dbReference>
<evidence type="ECO:0000256" key="2">
    <source>
        <dbReference type="ARBA" id="ARBA00023125"/>
    </source>
</evidence>
<evidence type="ECO:0000313" key="6">
    <source>
        <dbReference type="Proteomes" id="UP000318681"/>
    </source>
</evidence>
<evidence type="ECO:0000313" key="5">
    <source>
        <dbReference type="EMBL" id="TVV76763.1"/>
    </source>
</evidence>
<dbReference type="GO" id="GO:0003677">
    <property type="term" value="F:DNA binding"/>
    <property type="evidence" value="ECO:0007669"/>
    <property type="project" value="UniProtKB-KW"/>
</dbReference>
<keyword evidence="1" id="KW-0805">Transcription regulation</keyword>
<protein>
    <submittedName>
        <fullName evidence="5">MarR family transcriptional regulator</fullName>
    </submittedName>
</protein>
<feature type="domain" description="HTH marR-type" evidence="4">
    <location>
        <begin position="4"/>
        <end position="136"/>
    </location>
</feature>
<dbReference type="Gene3D" id="1.10.10.10">
    <property type="entry name" value="Winged helix-like DNA-binding domain superfamily/Winged helix DNA-binding domain"/>
    <property type="match status" value="1"/>
</dbReference>
<dbReference type="Pfam" id="PF12802">
    <property type="entry name" value="MarR_2"/>
    <property type="match status" value="1"/>
</dbReference>
<dbReference type="PRINTS" id="PR00598">
    <property type="entry name" value="HTHMARR"/>
</dbReference>
<dbReference type="RefSeq" id="WP_145148143.1">
    <property type="nucleotide sequence ID" value="NZ_VNIM01000007.1"/>
</dbReference>
<comment type="caution">
    <text evidence="5">The sequence shown here is derived from an EMBL/GenBank/DDBJ whole genome shotgun (WGS) entry which is preliminary data.</text>
</comment>
<evidence type="ECO:0000256" key="3">
    <source>
        <dbReference type="ARBA" id="ARBA00023163"/>
    </source>
</evidence>
<evidence type="ECO:0000256" key="1">
    <source>
        <dbReference type="ARBA" id="ARBA00023015"/>
    </source>
</evidence>
<reference evidence="5 6" key="1">
    <citation type="submission" date="2019-07" db="EMBL/GenBank/DDBJ databases">
        <title>Sphingomonas solaris sp. nov., isolated from a solar panel from Boston, Massachusetts.</title>
        <authorList>
            <person name="Tanner K."/>
            <person name="Pascual J."/>
            <person name="Mancuso C."/>
            <person name="Pereto J."/>
            <person name="Khalil A."/>
            <person name="Vilanova C."/>
        </authorList>
    </citation>
    <scope>NUCLEOTIDE SEQUENCE [LARGE SCALE GENOMIC DNA]</scope>
    <source>
        <strain evidence="5 6">R4DWN</strain>
    </source>
</reference>
<dbReference type="EMBL" id="VNIM01000007">
    <property type="protein sequence ID" value="TVV76763.1"/>
    <property type="molecule type" value="Genomic_DNA"/>
</dbReference>
<dbReference type="OrthoDB" id="582199at2"/>
<name>A0A558RBN4_9SPHN</name>
<dbReference type="Proteomes" id="UP000318681">
    <property type="component" value="Unassembled WGS sequence"/>
</dbReference>
<evidence type="ECO:0000259" key="4">
    <source>
        <dbReference type="PROSITE" id="PS50995"/>
    </source>
</evidence>
<dbReference type="InterPro" id="IPR036390">
    <property type="entry name" value="WH_DNA-bd_sf"/>
</dbReference>
<dbReference type="AlphaFoldDB" id="A0A558RBN4"/>
<keyword evidence="2" id="KW-0238">DNA-binding</keyword>
<keyword evidence="6" id="KW-1185">Reference proteome</keyword>
<dbReference type="InterPro" id="IPR036388">
    <property type="entry name" value="WH-like_DNA-bd_sf"/>
</dbReference>
<organism evidence="5 6">
    <name type="scientific">Alterirhizorhabdus solaris</name>
    <dbReference type="NCBI Taxonomy" id="2529389"/>
    <lineage>
        <taxon>Bacteria</taxon>
        <taxon>Pseudomonadati</taxon>
        <taxon>Pseudomonadota</taxon>
        <taxon>Alphaproteobacteria</taxon>
        <taxon>Sphingomonadales</taxon>
        <taxon>Rhizorhabdaceae</taxon>
        <taxon>Alterirhizorhabdus</taxon>
    </lineage>
</organism>
<keyword evidence="3" id="KW-0804">Transcription</keyword>
<dbReference type="PANTHER" id="PTHR42756:SF1">
    <property type="entry name" value="TRANSCRIPTIONAL REPRESSOR OF EMRAB OPERON"/>
    <property type="match status" value="1"/>
</dbReference>